<evidence type="ECO:0000256" key="3">
    <source>
        <dbReference type="SAM" id="SignalP"/>
    </source>
</evidence>
<evidence type="ECO:0000313" key="4">
    <source>
        <dbReference type="EMBL" id="GMI33223.1"/>
    </source>
</evidence>
<feature type="compositionally biased region" description="Gly residues" evidence="2">
    <location>
        <begin position="457"/>
        <end position="473"/>
    </location>
</feature>
<sequence length="473" mass="50288">MHELAFMLVLLLLLPPPTAPAQSYSACTSSEEPGSDALTSCHPPPRAYRCFEVSNMGGADFSGNGLYCSSPILAGTRLLSSELPTYSHTAVPGRLRYEAMLSSTHESDDGLPVYSWMLARVTKSVGGRGGWVGVPVQQAASPDNSSLPLEGWVGVKPRESYDPVTDENSEGHGYEQDHSSSLLAVEEVQVTDYHARLLHTHRLSLSEAAEGGAACVASECMPRVLAGAAGALDCGKGVEVEIALLRGHLEAASMDWEAAMISYKQVLACIEAPPSSMMPRGARHKLAQLHATIGFAQTSAGQLEEALASVTKALSYSPLEKQRRALFIDLGDLYIALGNVDDGVKAVQAARNAVRTKGNRVDTKGFGVQRDEGWSIAGVLGRVLGTGWVGVRNSVLMDRVEGPEWEDMKEAWVNERGGKGWWEGKRGMCGKGEEEVLAKGEFGVYFCKKYEHHKGKGGATGAGGGGGGKGGEL</sequence>
<keyword evidence="1" id="KW-0802">TPR repeat</keyword>
<evidence type="ECO:0000256" key="2">
    <source>
        <dbReference type="SAM" id="MobiDB-lite"/>
    </source>
</evidence>
<evidence type="ECO:0000256" key="1">
    <source>
        <dbReference type="PROSITE-ProRule" id="PRU00339"/>
    </source>
</evidence>
<protein>
    <submittedName>
        <fullName evidence="4">Uncharacterized protein</fullName>
    </submittedName>
</protein>
<gene>
    <name evidence="4" type="ORF">TeGR_g1791</name>
</gene>
<feature type="region of interest" description="Disordered" evidence="2">
    <location>
        <begin position="454"/>
        <end position="473"/>
    </location>
</feature>
<dbReference type="InterPro" id="IPR011990">
    <property type="entry name" value="TPR-like_helical_dom_sf"/>
</dbReference>
<organism evidence="4 5">
    <name type="scientific">Tetraparma gracilis</name>
    <dbReference type="NCBI Taxonomy" id="2962635"/>
    <lineage>
        <taxon>Eukaryota</taxon>
        <taxon>Sar</taxon>
        <taxon>Stramenopiles</taxon>
        <taxon>Ochrophyta</taxon>
        <taxon>Bolidophyceae</taxon>
        <taxon>Parmales</taxon>
        <taxon>Triparmaceae</taxon>
        <taxon>Tetraparma</taxon>
    </lineage>
</organism>
<evidence type="ECO:0000313" key="5">
    <source>
        <dbReference type="Proteomes" id="UP001165060"/>
    </source>
</evidence>
<keyword evidence="3" id="KW-0732">Signal</keyword>
<feature type="repeat" description="TPR" evidence="1">
    <location>
        <begin position="287"/>
        <end position="320"/>
    </location>
</feature>
<comment type="caution">
    <text evidence="4">The sequence shown here is derived from an EMBL/GenBank/DDBJ whole genome shotgun (WGS) entry which is preliminary data.</text>
</comment>
<reference evidence="4 5" key="1">
    <citation type="journal article" date="2023" name="Commun. Biol.">
        <title>Genome analysis of Parmales, the sister group of diatoms, reveals the evolutionary specialization of diatoms from phago-mixotrophs to photoautotrophs.</title>
        <authorList>
            <person name="Ban H."/>
            <person name="Sato S."/>
            <person name="Yoshikawa S."/>
            <person name="Yamada K."/>
            <person name="Nakamura Y."/>
            <person name="Ichinomiya M."/>
            <person name="Sato N."/>
            <person name="Blanc-Mathieu R."/>
            <person name="Endo H."/>
            <person name="Kuwata A."/>
            <person name="Ogata H."/>
        </authorList>
    </citation>
    <scope>NUCLEOTIDE SEQUENCE [LARGE SCALE GENOMIC DNA]</scope>
</reference>
<dbReference type="Gene3D" id="1.25.40.10">
    <property type="entry name" value="Tetratricopeptide repeat domain"/>
    <property type="match status" value="1"/>
</dbReference>
<feature type="chain" id="PRO_5045793331" evidence="3">
    <location>
        <begin position="22"/>
        <end position="473"/>
    </location>
</feature>
<feature type="signal peptide" evidence="3">
    <location>
        <begin position="1"/>
        <end position="21"/>
    </location>
</feature>
<accession>A0ABQ6MVA9</accession>
<dbReference type="SUPFAM" id="SSF48452">
    <property type="entry name" value="TPR-like"/>
    <property type="match status" value="1"/>
</dbReference>
<keyword evidence="5" id="KW-1185">Reference proteome</keyword>
<dbReference type="PROSITE" id="PS50005">
    <property type="entry name" value="TPR"/>
    <property type="match status" value="1"/>
</dbReference>
<proteinExistence type="predicted"/>
<dbReference type="InterPro" id="IPR019734">
    <property type="entry name" value="TPR_rpt"/>
</dbReference>
<dbReference type="Proteomes" id="UP001165060">
    <property type="component" value="Unassembled WGS sequence"/>
</dbReference>
<name>A0ABQ6MVA9_9STRA</name>
<dbReference type="EMBL" id="BRYB01000576">
    <property type="protein sequence ID" value="GMI33223.1"/>
    <property type="molecule type" value="Genomic_DNA"/>
</dbReference>